<proteinExistence type="predicted"/>
<keyword evidence="6" id="KW-1185">Reference proteome</keyword>
<dbReference type="Proteomes" id="UP000269265">
    <property type="component" value="Unassembled WGS sequence"/>
</dbReference>
<evidence type="ECO:0000256" key="3">
    <source>
        <dbReference type="PROSITE-ProRule" id="PRU00169"/>
    </source>
</evidence>
<dbReference type="PANTHER" id="PTHR45339">
    <property type="entry name" value="HYBRID SIGNAL TRANSDUCTION HISTIDINE KINASE J"/>
    <property type="match status" value="1"/>
</dbReference>
<dbReference type="SUPFAM" id="SSF52172">
    <property type="entry name" value="CheY-like"/>
    <property type="match status" value="1"/>
</dbReference>
<comment type="caution">
    <text evidence="5">The sequence shown here is derived from an EMBL/GenBank/DDBJ whole genome shotgun (WGS) entry which is preliminary data.</text>
</comment>
<dbReference type="InterPro" id="IPR001789">
    <property type="entry name" value="Sig_transdc_resp-reg_receiver"/>
</dbReference>
<feature type="domain" description="Response regulatory" evidence="4">
    <location>
        <begin position="3"/>
        <end position="119"/>
    </location>
</feature>
<dbReference type="Pfam" id="PF00072">
    <property type="entry name" value="Response_reg"/>
    <property type="match status" value="1"/>
</dbReference>
<dbReference type="GO" id="GO:0000160">
    <property type="term" value="P:phosphorelay signal transduction system"/>
    <property type="evidence" value="ECO:0007669"/>
    <property type="project" value="UniProtKB-KW"/>
</dbReference>
<dbReference type="AlphaFoldDB" id="A0A3R8S2U5"/>
<evidence type="ECO:0000256" key="2">
    <source>
        <dbReference type="ARBA" id="ARBA00023012"/>
    </source>
</evidence>
<feature type="modified residue" description="4-aspartylphosphate" evidence="3">
    <location>
        <position position="52"/>
    </location>
</feature>
<evidence type="ECO:0000313" key="5">
    <source>
        <dbReference type="EMBL" id="RRS04820.1"/>
    </source>
</evidence>
<evidence type="ECO:0000259" key="4">
    <source>
        <dbReference type="PROSITE" id="PS50110"/>
    </source>
</evidence>
<evidence type="ECO:0000313" key="6">
    <source>
        <dbReference type="Proteomes" id="UP000269265"/>
    </source>
</evidence>
<dbReference type="EMBL" id="RSED01000005">
    <property type="protein sequence ID" value="RRS04820.1"/>
    <property type="molecule type" value="Genomic_DNA"/>
</dbReference>
<keyword evidence="1 3" id="KW-0597">Phosphoprotein</keyword>
<name>A0A3R8S2U5_9BURK</name>
<protein>
    <submittedName>
        <fullName evidence="5">Response regulator</fullName>
    </submittedName>
</protein>
<evidence type="ECO:0000256" key="1">
    <source>
        <dbReference type="ARBA" id="ARBA00022553"/>
    </source>
</evidence>
<dbReference type="RefSeq" id="WP_125242638.1">
    <property type="nucleotide sequence ID" value="NZ_RSED01000005.1"/>
</dbReference>
<dbReference type="SMART" id="SM00448">
    <property type="entry name" value="REC"/>
    <property type="match status" value="1"/>
</dbReference>
<dbReference type="Gene3D" id="3.40.50.2300">
    <property type="match status" value="1"/>
</dbReference>
<reference evidence="5 6" key="1">
    <citation type="submission" date="2018-12" db="EMBL/GenBank/DDBJ databases">
        <title>The whole draft genome of Aquabacterium sp. SJQ9.</title>
        <authorList>
            <person name="Sun L."/>
            <person name="Gao X."/>
            <person name="Chen W."/>
            <person name="Huang K."/>
        </authorList>
    </citation>
    <scope>NUCLEOTIDE SEQUENCE [LARGE SCALE GENOMIC DNA]</scope>
    <source>
        <strain evidence="5 6">SJQ9</strain>
    </source>
</reference>
<organism evidence="5 6">
    <name type="scientific">Aquabacterium soli</name>
    <dbReference type="NCBI Taxonomy" id="2493092"/>
    <lineage>
        <taxon>Bacteria</taxon>
        <taxon>Pseudomonadati</taxon>
        <taxon>Pseudomonadota</taxon>
        <taxon>Betaproteobacteria</taxon>
        <taxon>Burkholderiales</taxon>
        <taxon>Aquabacterium</taxon>
    </lineage>
</organism>
<keyword evidence="2" id="KW-0902">Two-component regulatory system</keyword>
<dbReference type="PANTHER" id="PTHR45339:SF1">
    <property type="entry name" value="HYBRID SIGNAL TRANSDUCTION HISTIDINE KINASE J"/>
    <property type="match status" value="1"/>
</dbReference>
<dbReference type="InterPro" id="IPR011006">
    <property type="entry name" value="CheY-like_superfamily"/>
</dbReference>
<sequence length="132" mass="13901">MARILIVEDTPANMLLAGAILQSAGHTLLQASDAPQGLALAREHRPDLVLMDIQLPGMDGLAATRALKSDERTGGIPVLALTAFAMKGDEERMRAAGCAAYVSKPLRYQQLLAAVDDLLVHDAANNEQGVGS</sequence>
<gene>
    <name evidence="5" type="ORF">EIP75_07480</name>
</gene>
<dbReference type="CDD" id="cd17548">
    <property type="entry name" value="REC_DivK-like"/>
    <property type="match status" value="1"/>
</dbReference>
<dbReference type="PROSITE" id="PS50110">
    <property type="entry name" value="RESPONSE_REGULATORY"/>
    <property type="match status" value="1"/>
</dbReference>
<accession>A0A3R8S2U5</accession>